<dbReference type="Gene3D" id="3.30.465.10">
    <property type="match status" value="1"/>
</dbReference>
<dbReference type="GO" id="GO:0016491">
    <property type="term" value="F:oxidoreductase activity"/>
    <property type="evidence" value="ECO:0007669"/>
    <property type="project" value="UniProtKB-KW"/>
</dbReference>
<accession>A0A1V6PXR8</accession>
<dbReference type="PROSITE" id="PS51387">
    <property type="entry name" value="FAD_PCMH"/>
    <property type="match status" value="1"/>
</dbReference>
<evidence type="ECO:0000256" key="1">
    <source>
        <dbReference type="ARBA" id="ARBA00001974"/>
    </source>
</evidence>
<keyword evidence="5" id="KW-0560">Oxidoreductase</keyword>
<evidence type="ECO:0000313" key="8">
    <source>
        <dbReference type="Proteomes" id="UP000191672"/>
    </source>
</evidence>
<comment type="similarity">
    <text evidence="2">Belongs to the oxygen-dependent FAD-linked oxidoreductase family.</text>
</comment>
<dbReference type="PANTHER" id="PTHR42973:SF39">
    <property type="entry name" value="FAD-BINDING PCMH-TYPE DOMAIN-CONTAINING PROTEIN"/>
    <property type="match status" value="1"/>
</dbReference>
<evidence type="ECO:0000256" key="2">
    <source>
        <dbReference type="ARBA" id="ARBA00005466"/>
    </source>
</evidence>
<reference evidence="8" key="1">
    <citation type="journal article" date="2017" name="Nat. Microbiol.">
        <title>Global analysis of biosynthetic gene clusters reveals vast potential of secondary metabolite production in Penicillium species.</title>
        <authorList>
            <person name="Nielsen J.C."/>
            <person name="Grijseels S."/>
            <person name="Prigent S."/>
            <person name="Ji B."/>
            <person name="Dainat J."/>
            <person name="Nielsen K.F."/>
            <person name="Frisvad J.C."/>
            <person name="Workman M."/>
            <person name="Nielsen J."/>
        </authorList>
    </citation>
    <scope>NUCLEOTIDE SEQUENCE [LARGE SCALE GENOMIC DNA]</scope>
    <source>
        <strain evidence="8">IBT 31811</strain>
    </source>
</reference>
<dbReference type="Gene3D" id="3.30.43.10">
    <property type="entry name" value="Uridine Diphospho-n-acetylenolpyruvylglucosamine Reductase, domain 2"/>
    <property type="match status" value="1"/>
</dbReference>
<evidence type="ECO:0000256" key="3">
    <source>
        <dbReference type="ARBA" id="ARBA00022630"/>
    </source>
</evidence>
<evidence type="ECO:0000256" key="4">
    <source>
        <dbReference type="ARBA" id="ARBA00022827"/>
    </source>
</evidence>
<dbReference type="GO" id="GO:0071949">
    <property type="term" value="F:FAD binding"/>
    <property type="evidence" value="ECO:0007669"/>
    <property type="project" value="InterPro"/>
</dbReference>
<dbReference type="STRING" id="416450.A0A1V6PXR8"/>
<dbReference type="SUPFAM" id="SSF56176">
    <property type="entry name" value="FAD-binding/transporter-associated domain-like"/>
    <property type="match status" value="1"/>
</dbReference>
<dbReference type="InterPro" id="IPR036318">
    <property type="entry name" value="FAD-bd_PCMH-like_sf"/>
</dbReference>
<name>A0A1V6PXR8_9EURO</name>
<keyword evidence="3" id="KW-0285">Flavoprotein</keyword>
<dbReference type="InterPro" id="IPR050416">
    <property type="entry name" value="FAD-linked_Oxidoreductase"/>
</dbReference>
<dbReference type="InterPro" id="IPR016169">
    <property type="entry name" value="FAD-bd_PCMH_sub2"/>
</dbReference>
<protein>
    <recommendedName>
        <fullName evidence="6">FAD-binding PCMH-type domain-containing protein</fullName>
    </recommendedName>
</protein>
<dbReference type="OrthoDB" id="415825at2759"/>
<dbReference type="AlphaFoldDB" id="A0A1V6PXR8"/>
<keyword evidence="4" id="KW-0274">FAD</keyword>
<proteinExistence type="inferred from homology"/>
<dbReference type="InterPro" id="IPR016166">
    <property type="entry name" value="FAD-bd_PCMH"/>
</dbReference>
<organism evidence="7 8">
    <name type="scientific">Penicillium antarcticum</name>
    <dbReference type="NCBI Taxonomy" id="416450"/>
    <lineage>
        <taxon>Eukaryota</taxon>
        <taxon>Fungi</taxon>
        <taxon>Dikarya</taxon>
        <taxon>Ascomycota</taxon>
        <taxon>Pezizomycotina</taxon>
        <taxon>Eurotiomycetes</taxon>
        <taxon>Eurotiomycetidae</taxon>
        <taxon>Eurotiales</taxon>
        <taxon>Aspergillaceae</taxon>
        <taxon>Penicillium</taxon>
    </lineage>
</organism>
<evidence type="ECO:0000259" key="6">
    <source>
        <dbReference type="PROSITE" id="PS51387"/>
    </source>
</evidence>
<sequence>MDSWTFQTIRRGDPQYEDARCGAVWNGRVPDRYPQLITYPENDAHVQAIVQYAKANKMSIGTKSGGHSWTASFLRDGGIMVDLAKMNNFTFDVKTRTAVAQPAAYGSDLNAALVPHNLMFPAGHCPTVGLGGFLLQGGFGWNSRKWGVACESVTAIDVVTADGHLIHASPTQNTEYYWASRGAGCGYFGLITCFYLKLHTLPQGIMTARYIFETSDLDDVLAAIDAVSESVSPDLEIGFFVARDQDGIIGRPTLAITADALSDTEEEARAALDLLHNLPVMKKSIKSAPFVSCTLREMLKRFDDILDNRGRRYEANNLWTDLPVTDLLPNFHKIIEALPPAPSHLYMMWWLPIKGRPEMAFSMEARLYVALYAISTDMGQDTKNSGYVISSLEKMEHLRKGIQLADENLPGHPGKFMRTQNYVRLEKLRQKYDPEGRFYGYIRVPPEFEAAFSSL</sequence>
<dbReference type="Proteomes" id="UP000191672">
    <property type="component" value="Unassembled WGS sequence"/>
</dbReference>
<dbReference type="InterPro" id="IPR016167">
    <property type="entry name" value="FAD-bd_PCMH_sub1"/>
</dbReference>
<dbReference type="InterPro" id="IPR006094">
    <property type="entry name" value="Oxid_FAD_bind_N"/>
</dbReference>
<dbReference type="PANTHER" id="PTHR42973">
    <property type="entry name" value="BINDING OXIDOREDUCTASE, PUTATIVE (AFU_ORTHOLOGUE AFUA_1G17690)-RELATED"/>
    <property type="match status" value="1"/>
</dbReference>
<gene>
    <name evidence="7" type="ORF">PENANT_c025G07817</name>
</gene>
<dbReference type="EMBL" id="MDYN01000025">
    <property type="protein sequence ID" value="OQD81848.1"/>
    <property type="molecule type" value="Genomic_DNA"/>
</dbReference>
<dbReference type="Gene3D" id="3.40.462.20">
    <property type="match status" value="1"/>
</dbReference>
<keyword evidence="8" id="KW-1185">Reference proteome</keyword>
<comment type="caution">
    <text evidence="7">The sequence shown here is derived from an EMBL/GenBank/DDBJ whole genome shotgun (WGS) entry which is preliminary data.</text>
</comment>
<evidence type="ECO:0000256" key="5">
    <source>
        <dbReference type="ARBA" id="ARBA00023002"/>
    </source>
</evidence>
<comment type="cofactor">
    <cofactor evidence="1">
        <name>FAD</name>
        <dbReference type="ChEBI" id="CHEBI:57692"/>
    </cofactor>
</comment>
<dbReference type="Pfam" id="PF01565">
    <property type="entry name" value="FAD_binding_4"/>
    <property type="match status" value="1"/>
</dbReference>
<evidence type="ECO:0000313" key="7">
    <source>
        <dbReference type="EMBL" id="OQD81848.1"/>
    </source>
</evidence>
<feature type="domain" description="FAD-binding PCMH-type" evidence="6">
    <location>
        <begin position="26"/>
        <end position="201"/>
    </location>
</feature>